<proteinExistence type="inferred from homology"/>
<evidence type="ECO:0000313" key="2">
    <source>
        <dbReference type="EMBL" id="SQJ01084.1"/>
    </source>
</evidence>
<dbReference type="SMART" id="SM00411">
    <property type="entry name" value="BHL"/>
    <property type="match status" value="1"/>
</dbReference>
<dbReference type="Gene3D" id="4.10.520.10">
    <property type="entry name" value="IHF-like DNA-binding proteins"/>
    <property type="match status" value="1"/>
</dbReference>
<protein>
    <submittedName>
        <fullName evidence="2">Integration host factor subunit alpha</fullName>
    </submittedName>
</protein>
<evidence type="ECO:0000256" key="1">
    <source>
        <dbReference type="RuleBase" id="RU003939"/>
    </source>
</evidence>
<dbReference type="EMBL" id="LS483487">
    <property type="protein sequence ID" value="SQJ01084.1"/>
    <property type="molecule type" value="Genomic_DNA"/>
</dbReference>
<accession>A0AAX2J9C4</accession>
<dbReference type="GO" id="GO:0030527">
    <property type="term" value="F:structural constituent of chromatin"/>
    <property type="evidence" value="ECO:0007669"/>
    <property type="project" value="InterPro"/>
</dbReference>
<evidence type="ECO:0000313" key="3">
    <source>
        <dbReference type="Proteomes" id="UP000249008"/>
    </source>
</evidence>
<name>A0AAX2J9C4_9FUSO</name>
<dbReference type="Proteomes" id="UP000249008">
    <property type="component" value="Chromosome 1"/>
</dbReference>
<dbReference type="InterPro" id="IPR010992">
    <property type="entry name" value="IHF-like_DNA-bd_dom_sf"/>
</dbReference>
<gene>
    <name evidence="2" type="primary">ihfA_1</name>
    <name evidence="2" type="ORF">NCTC12112_01078</name>
</gene>
<dbReference type="SUPFAM" id="SSF47729">
    <property type="entry name" value="IHF-like DNA-binding proteins"/>
    <property type="match status" value="1"/>
</dbReference>
<dbReference type="Pfam" id="PF00216">
    <property type="entry name" value="Bac_DNA_binding"/>
    <property type="match status" value="1"/>
</dbReference>
<organism evidence="2 3">
    <name type="scientific">Fusobacterium ulcerans</name>
    <dbReference type="NCBI Taxonomy" id="861"/>
    <lineage>
        <taxon>Bacteria</taxon>
        <taxon>Fusobacteriati</taxon>
        <taxon>Fusobacteriota</taxon>
        <taxon>Fusobacteriia</taxon>
        <taxon>Fusobacteriales</taxon>
        <taxon>Fusobacteriaceae</taxon>
        <taxon>Fusobacterium</taxon>
    </lineage>
</organism>
<reference evidence="2 3" key="1">
    <citation type="submission" date="2018-06" db="EMBL/GenBank/DDBJ databases">
        <authorList>
            <consortium name="Pathogen Informatics"/>
            <person name="Doyle S."/>
        </authorList>
    </citation>
    <scope>NUCLEOTIDE SEQUENCE [LARGE SCALE GENOMIC DNA]</scope>
    <source>
        <strain evidence="2 3">NCTC12112</strain>
    </source>
</reference>
<sequence>MVKPMNKRSLAKLYREMSLRTLVLSESIKEIDIFLETLEEALLVDGEVKFTKVGVFEILTRKSRVIANPVTKEPMMIYPKKTVKFRVSKKMK</sequence>
<dbReference type="AlphaFoldDB" id="A0AAX2J9C4"/>
<dbReference type="InterPro" id="IPR000119">
    <property type="entry name" value="Hist_DNA-bd"/>
</dbReference>
<dbReference type="GO" id="GO:0003677">
    <property type="term" value="F:DNA binding"/>
    <property type="evidence" value="ECO:0007669"/>
    <property type="project" value="InterPro"/>
</dbReference>
<comment type="similarity">
    <text evidence="1">Belongs to the bacterial histone-like protein family.</text>
</comment>